<dbReference type="CDD" id="cd17917">
    <property type="entry name" value="DEXHc_RHA-like"/>
    <property type="match status" value="1"/>
</dbReference>
<dbReference type="CDD" id="cd18791">
    <property type="entry name" value="SF2_C_RHA"/>
    <property type="match status" value="1"/>
</dbReference>
<dbReference type="Pfam" id="PF04408">
    <property type="entry name" value="WHD_HA2"/>
    <property type="match status" value="1"/>
</dbReference>
<feature type="domain" description="Helicase C-terminal" evidence="11">
    <location>
        <begin position="173"/>
        <end position="347"/>
    </location>
</feature>
<feature type="compositionally biased region" description="Polar residues" evidence="8">
    <location>
        <begin position="127"/>
        <end position="138"/>
    </location>
</feature>
<dbReference type="GO" id="GO:0005634">
    <property type="term" value="C:nucleus"/>
    <property type="evidence" value="ECO:0007669"/>
    <property type="project" value="TreeGrafter"/>
</dbReference>
<dbReference type="Gene3D" id="3.40.50.300">
    <property type="entry name" value="P-loop containing nucleotide triphosphate hydrolases"/>
    <property type="match status" value="2"/>
</dbReference>
<dbReference type="FunFam" id="3.40.50.300:FF:000480">
    <property type="entry name" value="DExH-box ATP-dependent RNA helicase DExH3"/>
    <property type="match status" value="1"/>
</dbReference>
<dbReference type="InterPro" id="IPR001650">
    <property type="entry name" value="Helicase_C-like"/>
</dbReference>
<dbReference type="InterPro" id="IPR007502">
    <property type="entry name" value="Helicase-assoc_dom"/>
</dbReference>
<dbReference type="Pfam" id="PF00271">
    <property type="entry name" value="Helicase_C"/>
    <property type="match status" value="1"/>
</dbReference>
<dbReference type="PANTHER" id="PTHR18934">
    <property type="entry name" value="ATP-DEPENDENT RNA HELICASE"/>
    <property type="match status" value="1"/>
</dbReference>
<dbReference type="GO" id="GO:0003724">
    <property type="term" value="F:RNA helicase activity"/>
    <property type="evidence" value="ECO:0007669"/>
    <property type="project" value="UniProtKB-EC"/>
</dbReference>
<dbReference type="FunFam" id="1.20.120.1080:FF:000002">
    <property type="entry name" value="Putative ATP-dependent RNA helicase DHX36"/>
    <property type="match status" value="1"/>
</dbReference>
<evidence type="ECO:0000256" key="8">
    <source>
        <dbReference type="SAM" id="MobiDB-lite"/>
    </source>
</evidence>
<dbReference type="PROSITE" id="PS00690">
    <property type="entry name" value="DEAH_ATP_HELICASE"/>
    <property type="match status" value="1"/>
</dbReference>
<accession>A0AAE0BQ06</accession>
<evidence type="ECO:0000256" key="9">
    <source>
        <dbReference type="SAM" id="Phobius"/>
    </source>
</evidence>
<proteinExistence type="inferred from homology"/>
<feature type="domain" description="Helicase ATP-binding" evidence="10">
    <location>
        <begin position="1"/>
        <end position="83"/>
    </location>
</feature>
<dbReference type="Pfam" id="PF21010">
    <property type="entry name" value="HA2_C"/>
    <property type="match status" value="1"/>
</dbReference>
<evidence type="ECO:0000256" key="7">
    <source>
        <dbReference type="ARBA" id="ARBA00060772"/>
    </source>
</evidence>
<dbReference type="GO" id="GO:0005524">
    <property type="term" value="F:ATP binding"/>
    <property type="evidence" value="ECO:0007669"/>
    <property type="project" value="UniProtKB-KW"/>
</dbReference>
<evidence type="ECO:0000256" key="3">
    <source>
        <dbReference type="ARBA" id="ARBA00022801"/>
    </source>
</evidence>
<keyword evidence="9" id="KW-0812">Transmembrane</keyword>
<dbReference type="SMART" id="SM00490">
    <property type="entry name" value="HELICc"/>
    <property type="match status" value="1"/>
</dbReference>
<reference evidence="12 13" key="1">
    <citation type="journal article" date="2015" name="Genome Biol. Evol.">
        <title>Comparative Genomics of a Bacterivorous Green Alga Reveals Evolutionary Causalities and Consequences of Phago-Mixotrophic Mode of Nutrition.</title>
        <authorList>
            <person name="Burns J.A."/>
            <person name="Paasch A."/>
            <person name="Narechania A."/>
            <person name="Kim E."/>
        </authorList>
    </citation>
    <scope>NUCLEOTIDE SEQUENCE [LARGE SCALE GENOMIC DNA]</scope>
    <source>
        <strain evidence="12 13">PLY_AMNH</strain>
    </source>
</reference>
<feature type="transmembrane region" description="Helical" evidence="9">
    <location>
        <begin position="405"/>
        <end position="427"/>
    </location>
</feature>
<evidence type="ECO:0000256" key="4">
    <source>
        <dbReference type="ARBA" id="ARBA00022806"/>
    </source>
</evidence>
<organism evidence="12 13">
    <name type="scientific">Cymbomonas tetramitiformis</name>
    <dbReference type="NCBI Taxonomy" id="36881"/>
    <lineage>
        <taxon>Eukaryota</taxon>
        <taxon>Viridiplantae</taxon>
        <taxon>Chlorophyta</taxon>
        <taxon>Pyramimonadophyceae</taxon>
        <taxon>Pyramimonadales</taxon>
        <taxon>Pyramimonadaceae</taxon>
        <taxon>Cymbomonas</taxon>
    </lineage>
</organism>
<dbReference type="Proteomes" id="UP001190700">
    <property type="component" value="Unassembled WGS sequence"/>
</dbReference>
<keyword evidence="2" id="KW-0547">Nucleotide-binding</keyword>
<keyword evidence="13" id="KW-1185">Reference proteome</keyword>
<dbReference type="GO" id="GO:0003723">
    <property type="term" value="F:RNA binding"/>
    <property type="evidence" value="ECO:0007669"/>
    <property type="project" value="UniProtKB-KW"/>
</dbReference>
<evidence type="ECO:0000256" key="2">
    <source>
        <dbReference type="ARBA" id="ARBA00022741"/>
    </source>
</evidence>
<keyword evidence="4" id="KW-0347">Helicase</keyword>
<keyword evidence="9" id="KW-1133">Transmembrane helix</keyword>
<keyword evidence="3" id="KW-0378">Hydrolase</keyword>
<dbReference type="InterPro" id="IPR014001">
    <property type="entry name" value="Helicase_ATP-bd"/>
</dbReference>
<keyword evidence="5" id="KW-0067">ATP-binding</keyword>
<evidence type="ECO:0000256" key="1">
    <source>
        <dbReference type="ARBA" id="ARBA00012552"/>
    </source>
</evidence>
<comment type="similarity">
    <text evidence="7">Belongs to the DExH box helicase family.</text>
</comment>
<dbReference type="GO" id="GO:0016787">
    <property type="term" value="F:hydrolase activity"/>
    <property type="evidence" value="ECO:0007669"/>
    <property type="project" value="UniProtKB-KW"/>
</dbReference>
<dbReference type="PROSITE" id="PS51192">
    <property type="entry name" value="HELICASE_ATP_BIND_1"/>
    <property type="match status" value="1"/>
</dbReference>
<dbReference type="PROSITE" id="PS51194">
    <property type="entry name" value="HELICASE_CTER"/>
    <property type="match status" value="1"/>
</dbReference>
<evidence type="ECO:0000259" key="11">
    <source>
        <dbReference type="PROSITE" id="PS51194"/>
    </source>
</evidence>
<name>A0AAE0BQ06_9CHLO</name>
<evidence type="ECO:0000256" key="5">
    <source>
        <dbReference type="ARBA" id="ARBA00022840"/>
    </source>
</evidence>
<dbReference type="AlphaFoldDB" id="A0AAE0BQ06"/>
<dbReference type="Gene3D" id="1.20.120.1080">
    <property type="match status" value="1"/>
</dbReference>
<comment type="caution">
    <text evidence="12">The sequence shown here is derived from an EMBL/GenBank/DDBJ whole genome shotgun (WGS) entry which is preliminary data.</text>
</comment>
<dbReference type="EC" id="3.6.4.13" evidence="1"/>
<dbReference type="InterPro" id="IPR027417">
    <property type="entry name" value="P-loop_NTPase"/>
</dbReference>
<gene>
    <name evidence="12" type="ORF">CYMTET_50333</name>
</gene>
<dbReference type="PANTHER" id="PTHR18934:SF237">
    <property type="entry name" value="ATP-DEPENDENT DNA_RNA HELICASE DHX36"/>
    <property type="match status" value="1"/>
</dbReference>
<protein>
    <recommendedName>
        <fullName evidence="1">RNA helicase</fullName>
        <ecNumber evidence="1">3.6.4.13</ecNumber>
    </recommendedName>
</protein>
<dbReference type="InterPro" id="IPR002464">
    <property type="entry name" value="DNA/RNA_helicase_DEAH_CS"/>
</dbReference>
<dbReference type="SUPFAM" id="SSF52540">
    <property type="entry name" value="P-loop containing nucleoside triphosphate hydrolases"/>
    <property type="match status" value="2"/>
</dbReference>
<dbReference type="SMART" id="SM00847">
    <property type="entry name" value="HA2"/>
    <property type="match status" value="1"/>
</dbReference>
<evidence type="ECO:0000313" key="12">
    <source>
        <dbReference type="EMBL" id="KAK3239764.1"/>
    </source>
</evidence>
<keyword evidence="9" id="KW-0472">Membrane</keyword>
<evidence type="ECO:0000259" key="10">
    <source>
        <dbReference type="PROSITE" id="PS51192"/>
    </source>
</evidence>
<sequence>MYAPPTSSALYVYAPPIKAPPIGVSHIIVDEIHERGMNEDFLLIILRELLPRRPDLRLVLMSATLNADLFGQYFDGAPRCHIAGFTFPVKDRYLEDFVEATSYLIQPPQEGGKGSGRKGGRDGPSSHRASQGASSDLSSPVMAISPTDGLEGYSEATRRSLANFTGEKVDLDLVQKMLEWICTREPEGAVLVFLTGWDEISKLHETLQAHRMLGDASRVKLLPLHGSMPTVNQRDIFLRPPAGVRKVVLATNIAETSITIDDVVFVLDCGKAKEKTYDPVNKLACLLPNWVSRAAVHQRRGRAGRVQPGVCYHLFTKAQHDAMNEHQLPELLRTPLEELCLQIKSMQLGLIAPFLGKALEPPDPLTVANAIERLQLIGALTENETLTPLGHHLAALPVDPGVGKMILMAAIFGCLSPVLTIAAGLAYRDPFVLPIDKKQQADEVKRRLAGAHCSDHVALLQAYDGWRDAMQRGSSFENPCSPHRITPISTRVWLDTMHLHGLDDRKMHGLDDRKMHGLDDRKMHGLD</sequence>
<dbReference type="InterPro" id="IPR048333">
    <property type="entry name" value="HA2_WH"/>
</dbReference>
<dbReference type="EMBL" id="LGRX02033831">
    <property type="protein sequence ID" value="KAK3239764.1"/>
    <property type="molecule type" value="Genomic_DNA"/>
</dbReference>
<evidence type="ECO:0000313" key="13">
    <source>
        <dbReference type="Proteomes" id="UP001190700"/>
    </source>
</evidence>
<evidence type="ECO:0000256" key="6">
    <source>
        <dbReference type="ARBA" id="ARBA00022884"/>
    </source>
</evidence>
<keyword evidence="6" id="KW-0694">RNA-binding</keyword>
<feature type="region of interest" description="Disordered" evidence="8">
    <location>
        <begin position="105"/>
        <end position="141"/>
    </location>
</feature>